<dbReference type="Proteomes" id="UP000468707">
    <property type="component" value="Unassembled WGS sequence"/>
</dbReference>
<dbReference type="InterPro" id="IPR006016">
    <property type="entry name" value="UspA"/>
</dbReference>
<dbReference type="Pfam" id="PF00582">
    <property type="entry name" value="Usp"/>
    <property type="match status" value="1"/>
</dbReference>
<comment type="caution">
    <text evidence="3">The sequence shown here is derived from an EMBL/GenBank/DDBJ whole genome shotgun (WGS) entry which is preliminary data.</text>
</comment>
<protein>
    <submittedName>
        <fullName evidence="3">Universal stress protein</fullName>
    </submittedName>
</protein>
<dbReference type="Gene3D" id="3.40.50.12370">
    <property type="match status" value="1"/>
</dbReference>
<evidence type="ECO:0000313" key="3">
    <source>
        <dbReference type="EMBL" id="NDV44738.1"/>
    </source>
</evidence>
<evidence type="ECO:0000259" key="2">
    <source>
        <dbReference type="Pfam" id="PF00582"/>
    </source>
</evidence>
<evidence type="ECO:0000256" key="1">
    <source>
        <dbReference type="ARBA" id="ARBA00008791"/>
    </source>
</evidence>
<organism evidence="3 4">
    <name type="scientific">Flagellimonas sediminis</name>
    <dbReference type="NCBI Taxonomy" id="2696468"/>
    <lineage>
        <taxon>Bacteria</taxon>
        <taxon>Pseudomonadati</taxon>
        <taxon>Bacteroidota</taxon>
        <taxon>Flavobacteriia</taxon>
        <taxon>Flavobacteriales</taxon>
        <taxon>Flavobacteriaceae</taxon>
        <taxon>Flagellimonas</taxon>
    </lineage>
</organism>
<dbReference type="EMBL" id="JAAAMI010000009">
    <property type="protein sequence ID" value="NDV44738.1"/>
    <property type="molecule type" value="Genomic_DNA"/>
</dbReference>
<dbReference type="CDD" id="cd00293">
    <property type="entry name" value="USP-like"/>
    <property type="match status" value="1"/>
</dbReference>
<sequence length="271" mass="30495">MLQILVPTDFSNNSYNALYYAAKLFKSKECTFHLVNVCTSSAGNVSENEQVESVQGLDAMAHRLVLDLGKNSNHQIKKVSLCHSVTKGILGYAMEFPIDLMVIGNKAKEEGANILFGNNAMQLVREVNQCPVLIVPLEIDFKPVEKIAFVSNYVNAIAEENVRALLFFSNIMDSTLLPMSIEESKGTDSMAKHRAKFLKAISKNLSKEVVLPVFQDKVSTILEFVELWNIDMLCMVYYQHHFFLEFIGKGIIKDLNTKLTVPFLILPDRPK</sequence>
<gene>
    <name evidence="3" type="ORF">GTK07_15525</name>
</gene>
<keyword evidence="4" id="KW-1185">Reference proteome</keyword>
<dbReference type="SUPFAM" id="SSF52402">
    <property type="entry name" value="Adenine nucleotide alpha hydrolases-like"/>
    <property type="match status" value="2"/>
</dbReference>
<dbReference type="PANTHER" id="PTHR46268">
    <property type="entry name" value="STRESS RESPONSE PROTEIN NHAX"/>
    <property type="match status" value="1"/>
</dbReference>
<evidence type="ECO:0000313" key="4">
    <source>
        <dbReference type="Proteomes" id="UP000468707"/>
    </source>
</evidence>
<dbReference type="AlphaFoldDB" id="A0A6I5L3P1"/>
<dbReference type="PANTHER" id="PTHR46268:SF6">
    <property type="entry name" value="UNIVERSAL STRESS PROTEIN UP12"/>
    <property type="match status" value="1"/>
</dbReference>
<comment type="similarity">
    <text evidence="1">Belongs to the universal stress protein A family.</text>
</comment>
<reference evidence="3 4" key="1">
    <citation type="submission" date="2020-01" db="EMBL/GenBank/DDBJ databases">
        <title>Muricauda sediminis sp.nov. 40Bstr401.</title>
        <authorList>
            <person name="Xue Z."/>
            <person name="Zhu S."/>
            <person name="Ren N."/>
            <person name="Chen T."/>
            <person name="Chen X."/>
            <person name="Chen J."/>
            <person name="Yang J."/>
        </authorList>
    </citation>
    <scope>NUCLEOTIDE SEQUENCE [LARGE SCALE GENOMIC DNA]</scope>
    <source>
        <strain evidence="3 4">40Bstr401</strain>
    </source>
</reference>
<feature type="domain" description="UspA" evidence="2">
    <location>
        <begin position="3"/>
        <end position="136"/>
    </location>
</feature>
<accession>A0A6I5L3P1</accession>
<proteinExistence type="inferred from homology"/>
<name>A0A6I5L3P1_9FLAO</name>
<dbReference type="RefSeq" id="WP_163636165.1">
    <property type="nucleotide sequence ID" value="NZ_JAAAMI010000009.1"/>
</dbReference>